<evidence type="ECO:0000313" key="1">
    <source>
        <dbReference type="EMBL" id="GBN50089.1"/>
    </source>
</evidence>
<comment type="caution">
    <text evidence="1">The sequence shown here is derived from an EMBL/GenBank/DDBJ whole genome shotgun (WGS) entry which is preliminary data.</text>
</comment>
<organism evidence="1 2">
    <name type="scientific">Araneus ventricosus</name>
    <name type="common">Orbweaver spider</name>
    <name type="synonym">Epeira ventricosa</name>
    <dbReference type="NCBI Taxonomy" id="182803"/>
    <lineage>
        <taxon>Eukaryota</taxon>
        <taxon>Metazoa</taxon>
        <taxon>Ecdysozoa</taxon>
        <taxon>Arthropoda</taxon>
        <taxon>Chelicerata</taxon>
        <taxon>Arachnida</taxon>
        <taxon>Araneae</taxon>
        <taxon>Araneomorphae</taxon>
        <taxon>Entelegynae</taxon>
        <taxon>Araneoidea</taxon>
        <taxon>Araneidae</taxon>
        <taxon>Araneus</taxon>
    </lineage>
</organism>
<dbReference type="Proteomes" id="UP000499080">
    <property type="component" value="Unassembled WGS sequence"/>
</dbReference>
<dbReference type="EMBL" id="BGPR01011192">
    <property type="protein sequence ID" value="GBN50089.1"/>
    <property type="molecule type" value="Genomic_DNA"/>
</dbReference>
<gene>
    <name evidence="1" type="ORF">AVEN_138035_1</name>
</gene>
<dbReference type="AlphaFoldDB" id="A0A4Y2PG83"/>
<keyword evidence="2" id="KW-1185">Reference proteome</keyword>
<name>A0A4Y2PG83_ARAVE</name>
<proteinExistence type="predicted"/>
<accession>A0A4Y2PG83</accession>
<dbReference type="InterPro" id="IPR015915">
    <property type="entry name" value="Kelch-typ_b-propeller"/>
</dbReference>
<sequence>MTRVQACRETTFEEVERFDDNLKKWEKIKSLNKHRSAHGACVFKDSMTVSMCSVPGYIIVRPLNMQQPSP</sequence>
<dbReference type="SUPFAM" id="SSF117281">
    <property type="entry name" value="Kelch motif"/>
    <property type="match status" value="1"/>
</dbReference>
<evidence type="ECO:0000313" key="2">
    <source>
        <dbReference type="Proteomes" id="UP000499080"/>
    </source>
</evidence>
<protein>
    <submittedName>
        <fullName evidence="1">Uncharacterized protein</fullName>
    </submittedName>
</protein>
<reference evidence="1 2" key="1">
    <citation type="journal article" date="2019" name="Sci. Rep.">
        <title>Orb-weaving spider Araneus ventricosus genome elucidates the spidroin gene catalogue.</title>
        <authorList>
            <person name="Kono N."/>
            <person name="Nakamura H."/>
            <person name="Ohtoshi R."/>
            <person name="Moran D.A.P."/>
            <person name="Shinohara A."/>
            <person name="Yoshida Y."/>
            <person name="Fujiwara M."/>
            <person name="Mori M."/>
            <person name="Tomita M."/>
            <person name="Arakawa K."/>
        </authorList>
    </citation>
    <scope>NUCLEOTIDE SEQUENCE [LARGE SCALE GENOMIC DNA]</scope>
</reference>
<dbReference type="OrthoDB" id="10550466at2759"/>